<evidence type="ECO:0000313" key="3">
    <source>
        <dbReference type="EMBL" id="RYV52380.1"/>
    </source>
</evidence>
<dbReference type="Proteomes" id="UP000293764">
    <property type="component" value="Unassembled WGS sequence"/>
</dbReference>
<evidence type="ECO:0000313" key="4">
    <source>
        <dbReference type="Proteomes" id="UP000293764"/>
    </source>
</evidence>
<organism evidence="3 4">
    <name type="scientific">Pengzhenrongella frigida</name>
    <dbReference type="NCBI Taxonomy" id="1259133"/>
    <lineage>
        <taxon>Bacteria</taxon>
        <taxon>Bacillati</taxon>
        <taxon>Actinomycetota</taxon>
        <taxon>Actinomycetes</taxon>
        <taxon>Micrococcales</taxon>
        <taxon>Pengzhenrongella</taxon>
    </lineage>
</organism>
<dbReference type="EMBL" id="SDWW01000006">
    <property type="protein sequence ID" value="RYV52380.1"/>
    <property type="molecule type" value="Genomic_DNA"/>
</dbReference>
<name>A0A4Q5N2L8_9MICO</name>
<keyword evidence="2" id="KW-1133">Transmembrane helix</keyword>
<gene>
    <name evidence="3" type="ORF">EUA98_04040</name>
</gene>
<feature type="compositionally biased region" description="Low complexity" evidence="1">
    <location>
        <begin position="68"/>
        <end position="79"/>
    </location>
</feature>
<reference evidence="3 4" key="1">
    <citation type="submission" date="2019-01" db="EMBL/GenBank/DDBJ databases">
        <title>Novel species of Cellulomonas.</title>
        <authorList>
            <person name="Liu Q."/>
            <person name="Xin Y.-H."/>
        </authorList>
    </citation>
    <scope>NUCLEOTIDE SEQUENCE [LARGE SCALE GENOMIC DNA]</scope>
    <source>
        <strain evidence="3 4">HLT2-17</strain>
    </source>
</reference>
<proteinExistence type="predicted"/>
<accession>A0A4Q5N2L8</accession>
<keyword evidence="2" id="KW-0472">Membrane</keyword>
<evidence type="ECO:0000256" key="2">
    <source>
        <dbReference type="SAM" id="Phobius"/>
    </source>
</evidence>
<feature type="transmembrane region" description="Helical" evidence="2">
    <location>
        <begin position="21"/>
        <end position="43"/>
    </location>
</feature>
<dbReference type="AlphaFoldDB" id="A0A4Q5N2L8"/>
<comment type="caution">
    <text evidence="3">The sequence shown here is derived from an EMBL/GenBank/DDBJ whole genome shotgun (WGS) entry which is preliminary data.</text>
</comment>
<evidence type="ECO:0000256" key="1">
    <source>
        <dbReference type="SAM" id="MobiDB-lite"/>
    </source>
</evidence>
<keyword evidence="2" id="KW-0812">Transmembrane</keyword>
<sequence>MEQTHAPVAGRRFLGGLSPRMTAFVAIDAVLLLGFLAVLAFVLTGGLGGSTEQETPAAGASSRPTQTSSPASDEPAEASTVTFALPSGNIACEVGSDAATCTIANSTATVPADETCAGVVGVKLTVTAEGAAMPCVEGAAPGAAAEGTAVLEYGQSETVGDFTCTSSSTGVTCKHDPTGKGFKLARATSELF</sequence>
<feature type="region of interest" description="Disordered" evidence="1">
    <location>
        <begin position="51"/>
        <end position="80"/>
    </location>
</feature>
<keyword evidence="4" id="KW-1185">Reference proteome</keyword>
<protein>
    <submittedName>
        <fullName evidence="3">Uncharacterized protein</fullName>
    </submittedName>
</protein>